<sequence length="594" mass="65074">MALRMPGSQAERDADPSIKTSSASSDQQPRRREQDGIDTGVLRQLARAELTQILDSIIGAKTLVLDPSLAGPLGLVVDVSSLKEHGVDKLFWLEAGALSQAQKNIVYLCRPQRKWTEIIADQIKAGASDTSLSASQRHTYTVLFTPRITQTCVAQLQQFGVYGNLTVRAFPLGLVPLEHDLLSLEVSGAAGYKNIFLEQDRTAVFDLANAMMTLQQAFGFAPRIVGIGEASRKLADLLFRLRNEMPVESGSIHAGALDSFVLIDRQVDMVTPLCTQLTYEGLVDECIGVRYGHVEVSANLDNNDAAAAQGIGASTSAAATLPSVNKKRKYALSNADGLFSDLRDRNFAVVGGILNRVAKRINTDYEGRHQAKTVTQIRDFVGKLSSLQAEHQSLRLHTHLTEQIMSTTMSDDFSVALEIQQNILAGLELGQQEQAIRKMIDQGHGFMSVIRLLCIYSQVNGGIKAKALEGFKRSILQAYGFEFLPFLINLERLGLLVRTIPTRSPFQQARKPLRLIVDDVDEAEPNDPAYAYSGYAPLSVRLIQSAIGGRGATIQGWKGLEDLTKVLPGPPFEAVNQAEEQARLRTPALAKRRR</sequence>
<comment type="caution">
    <text evidence="3">The sequence shown here is derived from an EMBL/GenBank/DDBJ whole genome shotgun (WGS) entry which is preliminary data.</text>
</comment>
<dbReference type="HOGENOM" id="CLU_016678_3_1_1"/>
<feature type="compositionally biased region" description="Polar residues" evidence="2">
    <location>
        <begin position="18"/>
        <end position="27"/>
    </location>
</feature>
<dbReference type="InterPro" id="IPR043127">
    <property type="entry name" value="Sec-1-like_dom3a"/>
</dbReference>
<dbReference type="eggNOG" id="KOG1302">
    <property type="taxonomic scope" value="Eukaryota"/>
</dbReference>
<dbReference type="SUPFAM" id="SSF56815">
    <property type="entry name" value="Sec1/munc18-like (SM) proteins"/>
    <property type="match status" value="1"/>
</dbReference>
<reference evidence="3 4" key="1">
    <citation type="journal article" date="2011" name="J. Gen. Appl. Microbiol.">
        <title>Draft genome sequencing of the enigmatic basidiomycete Mixia osmundae.</title>
        <authorList>
            <person name="Nishida H."/>
            <person name="Nagatsuka Y."/>
            <person name="Sugiyama J."/>
        </authorList>
    </citation>
    <scope>NUCLEOTIDE SEQUENCE [LARGE SCALE GENOMIC DNA]</scope>
    <source>
        <strain evidence="4">CBS 9802 / IAM 14324 / JCM 22182 / KY 12970</strain>
    </source>
</reference>
<dbReference type="PANTHER" id="PTHR11679">
    <property type="entry name" value="VESICLE PROTEIN SORTING-ASSOCIATED"/>
    <property type="match status" value="1"/>
</dbReference>
<reference evidence="3 4" key="2">
    <citation type="journal article" date="2012" name="Open Biol.">
        <title>Characteristics of nucleosomes and linker DNA regions on the genome of the basidiomycete Mixia osmundae revealed by mono- and dinucleosome mapping.</title>
        <authorList>
            <person name="Nishida H."/>
            <person name="Kondo S."/>
            <person name="Matsumoto T."/>
            <person name="Suzuki Y."/>
            <person name="Yoshikawa H."/>
            <person name="Taylor T.D."/>
            <person name="Sugiyama J."/>
        </authorList>
    </citation>
    <scope>NUCLEOTIDE SEQUENCE [LARGE SCALE GENOMIC DNA]</scope>
    <source>
        <strain evidence="4">CBS 9802 / IAM 14324 / JCM 22182 / KY 12970</strain>
    </source>
</reference>
<protein>
    <recommendedName>
        <fullName evidence="5">Vacuolar protein sorting-associated protein 33A</fullName>
    </recommendedName>
</protein>
<dbReference type="InterPro" id="IPR036045">
    <property type="entry name" value="Sec1-like_sf"/>
</dbReference>
<dbReference type="AlphaFoldDB" id="G7E738"/>
<dbReference type="EMBL" id="BABT02000153">
    <property type="protein sequence ID" value="GAA98648.1"/>
    <property type="molecule type" value="Genomic_DNA"/>
</dbReference>
<name>G7E738_MIXOS</name>
<dbReference type="Pfam" id="PF00995">
    <property type="entry name" value="Sec1"/>
    <property type="match status" value="1"/>
</dbReference>
<evidence type="ECO:0000256" key="1">
    <source>
        <dbReference type="ARBA" id="ARBA00009884"/>
    </source>
</evidence>
<evidence type="ECO:0000256" key="2">
    <source>
        <dbReference type="SAM" id="MobiDB-lite"/>
    </source>
</evidence>
<dbReference type="InterPro" id="IPR001619">
    <property type="entry name" value="Sec1-like"/>
</dbReference>
<dbReference type="Gene3D" id="3.90.830.10">
    <property type="entry name" value="Syntaxin Binding Protein 1, Chain A, domain 2"/>
    <property type="match status" value="1"/>
</dbReference>
<dbReference type="Gene3D" id="3.40.50.1910">
    <property type="match status" value="1"/>
</dbReference>
<dbReference type="STRING" id="764103.G7E738"/>
<evidence type="ECO:0000313" key="4">
    <source>
        <dbReference type="Proteomes" id="UP000009131"/>
    </source>
</evidence>
<accession>G7E738</accession>
<organism evidence="3 4">
    <name type="scientific">Mixia osmundae (strain CBS 9802 / IAM 14324 / JCM 22182 / KY 12970)</name>
    <dbReference type="NCBI Taxonomy" id="764103"/>
    <lineage>
        <taxon>Eukaryota</taxon>
        <taxon>Fungi</taxon>
        <taxon>Dikarya</taxon>
        <taxon>Basidiomycota</taxon>
        <taxon>Pucciniomycotina</taxon>
        <taxon>Mixiomycetes</taxon>
        <taxon>Mixiales</taxon>
        <taxon>Mixiaceae</taxon>
        <taxon>Mixia</taxon>
    </lineage>
</organism>
<keyword evidence="4" id="KW-1185">Reference proteome</keyword>
<dbReference type="InterPro" id="IPR043155">
    <property type="entry name" value="VPS33_dom3b"/>
</dbReference>
<dbReference type="Gene3D" id="1.25.40.850">
    <property type="match status" value="1"/>
</dbReference>
<dbReference type="FunCoup" id="G7E738">
    <property type="interactions" value="460"/>
</dbReference>
<evidence type="ECO:0000313" key="3">
    <source>
        <dbReference type="EMBL" id="GAA98648.1"/>
    </source>
</evidence>
<proteinExistence type="inferred from homology"/>
<feature type="region of interest" description="Disordered" evidence="2">
    <location>
        <begin position="1"/>
        <end position="38"/>
    </location>
</feature>
<dbReference type="InterPro" id="IPR027482">
    <property type="entry name" value="Sec1-like_dom2"/>
</dbReference>
<comment type="similarity">
    <text evidence="1">Belongs to the STXBP/unc-18/SEC1 family.</text>
</comment>
<dbReference type="InParanoid" id="G7E738"/>
<dbReference type="InterPro" id="IPR043154">
    <property type="entry name" value="Sec-1-like_dom1"/>
</dbReference>
<dbReference type="Gene3D" id="3.40.50.2060">
    <property type="match status" value="1"/>
</dbReference>
<gene>
    <name evidence="3" type="primary">Mo05335</name>
    <name evidence="3" type="ORF">E5Q_05335</name>
</gene>
<dbReference type="OrthoDB" id="10262287at2759"/>
<dbReference type="GO" id="GO:0016192">
    <property type="term" value="P:vesicle-mediated transport"/>
    <property type="evidence" value="ECO:0007669"/>
    <property type="project" value="InterPro"/>
</dbReference>
<evidence type="ECO:0008006" key="5">
    <source>
        <dbReference type="Google" id="ProtNLM"/>
    </source>
</evidence>
<dbReference type="Proteomes" id="UP000009131">
    <property type="component" value="Unassembled WGS sequence"/>
</dbReference>